<dbReference type="Proteomes" id="UP000605992">
    <property type="component" value="Unassembled WGS sequence"/>
</dbReference>
<evidence type="ECO:0000256" key="1">
    <source>
        <dbReference type="SAM" id="SignalP"/>
    </source>
</evidence>
<proteinExistence type="predicted"/>
<evidence type="ECO:0000313" key="3">
    <source>
        <dbReference type="Proteomes" id="UP000605992"/>
    </source>
</evidence>
<gene>
    <name evidence="2" type="ORF">Pth03_24610</name>
</gene>
<reference evidence="2" key="1">
    <citation type="submission" date="2021-01" db="EMBL/GenBank/DDBJ databases">
        <title>Whole genome shotgun sequence of Planotetraspora thailandica NBRC 104271.</title>
        <authorList>
            <person name="Komaki H."/>
            <person name="Tamura T."/>
        </authorList>
    </citation>
    <scope>NUCLEOTIDE SEQUENCE</scope>
    <source>
        <strain evidence="2">NBRC 104271</strain>
    </source>
</reference>
<dbReference type="AlphaFoldDB" id="A0A8J3V220"/>
<feature type="signal peptide" evidence="1">
    <location>
        <begin position="1"/>
        <end position="22"/>
    </location>
</feature>
<keyword evidence="3" id="KW-1185">Reference proteome</keyword>
<dbReference type="EMBL" id="BOOR01000012">
    <property type="protein sequence ID" value="GII54072.1"/>
    <property type="molecule type" value="Genomic_DNA"/>
</dbReference>
<comment type="caution">
    <text evidence="2">The sequence shown here is derived from an EMBL/GenBank/DDBJ whole genome shotgun (WGS) entry which is preliminary data.</text>
</comment>
<feature type="chain" id="PRO_5035324750" evidence="1">
    <location>
        <begin position="23"/>
        <end position="42"/>
    </location>
</feature>
<sequence length="42" mass="4219">MRAYVRNILVAALICAGLAAGAAAVAPDAHNEAAESPYISCC</sequence>
<keyword evidence="1" id="KW-0732">Signal</keyword>
<protein>
    <submittedName>
        <fullName evidence="2">Uncharacterized protein</fullName>
    </submittedName>
</protein>
<name>A0A8J3V220_9ACTN</name>
<accession>A0A8J3V220</accession>
<dbReference type="RefSeq" id="WP_275413085.1">
    <property type="nucleotide sequence ID" value="NZ_BOOR01000012.1"/>
</dbReference>
<evidence type="ECO:0000313" key="2">
    <source>
        <dbReference type="EMBL" id="GII54072.1"/>
    </source>
</evidence>
<organism evidence="2 3">
    <name type="scientific">Planotetraspora thailandica</name>
    <dbReference type="NCBI Taxonomy" id="487172"/>
    <lineage>
        <taxon>Bacteria</taxon>
        <taxon>Bacillati</taxon>
        <taxon>Actinomycetota</taxon>
        <taxon>Actinomycetes</taxon>
        <taxon>Streptosporangiales</taxon>
        <taxon>Streptosporangiaceae</taxon>
        <taxon>Planotetraspora</taxon>
    </lineage>
</organism>